<evidence type="ECO:0000256" key="1">
    <source>
        <dbReference type="SAM" id="Phobius"/>
    </source>
</evidence>
<proteinExistence type="predicted"/>
<protein>
    <submittedName>
        <fullName evidence="2">Uncharacterized protein</fullName>
    </submittedName>
</protein>
<reference evidence="2" key="1">
    <citation type="submission" date="2021-01" db="EMBL/GenBank/DDBJ databases">
        <authorList>
            <person name="Corre E."/>
            <person name="Pelletier E."/>
            <person name="Niang G."/>
            <person name="Scheremetjew M."/>
            <person name="Finn R."/>
            <person name="Kale V."/>
            <person name="Holt S."/>
            <person name="Cochrane G."/>
            <person name="Meng A."/>
            <person name="Brown T."/>
            <person name="Cohen L."/>
        </authorList>
    </citation>
    <scope>NUCLEOTIDE SEQUENCE</scope>
    <source>
        <strain evidence="2">OF101</strain>
    </source>
</reference>
<feature type="transmembrane region" description="Helical" evidence="1">
    <location>
        <begin position="151"/>
        <end position="169"/>
    </location>
</feature>
<keyword evidence="1" id="KW-0472">Membrane</keyword>
<sequence>MQGGMVAAAAAAQGFDGHGGVCVASCHHSKCAEVRQLTKRHGHAWAVCYLPGRDVEFGMHWGSNVLKWAKCADRVIVITGDGGSVGKTQKLEMEFMAEHSIAWDEMTVAEYTAAYALPVPGRRPTSAVATVAGCASSVAARSPPSDKSNDGMVGFLGLVALFFGILFALKGNDERDEDSSDAKP</sequence>
<evidence type="ECO:0000313" key="2">
    <source>
        <dbReference type="EMBL" id="CAD9160485.1"/>
    </source>
</evidence>
<dbReference type="EMBL" id="HBGE01062236">
    <property type="protein sequence ID" value="CAD9160485.1"/>
    <property type="molecule type" value="Transcribed_RNA"/>
</dbReference>
<gene>
    <name evidence="2" type="ORF">ACAT0790_LOCUS37250</name>
</gene>
<accession>A0A7S1R9L2</accession>
<dbReference type="AlphaFoldDB" id="A0A7S1R9L2"/>
<keyword evidence="1" id="KW-1133">Transmembrane helix</keyword>
<keyword evidence="1" id="KW-0812">Transmembrane</keyword>
<name>A0A7S1R9L2_ALECA</name>
<organism evidence="2">
    <name type="scientific">Alexandrium catenella</name>
    <name type="common">Red tide dinoflagellate</name>
    <name type="synonym">Gonyaulax catenella</name>
    <dbReference type="NCBI Taxonomy" id="2925"/>
    <lineage>
        <taxon>Eukaryota</taxon>
        <taxon>Sar</taxon>
        <taxon>Alveolata</taxon>
        <taxon>Dinophyceae</taxon>
        <taxon>Gonyaulacales</taxon>
        <taxon>Pyrocystaceae</taxon>
        <taxon>Alexandrium</taxon>
    </lineage>
</organism>